<dbReference type="RefSeq" id="WP_071075242.1">
    <property type="nucleotide sequence ID" value="NZ_LFKP01000003.1"/>
</dbReference>
<accession>A0A1S1UC79</accession>
<sequence length="193" mass="19385">MKLSCLRPLAALLLTLGLAACGGKASYDVSGTVSNLNNNGLILANGGEELPIAAGQTSFTFKKRIDYGTDYNITFKQQPAHMTCSISGGSGSAGHYINISAAVSCSQNTYSVSGTISGLTVDGLVLINGNATTIVAKDATTFTLNGAVADGTTYGVGVSTQPKGLLCVVQPGTGAGTMGSANVTNVQIACNPV</sequence>
<name>A0A1S1UC79_9BURK</name>
<evidence type="ECO:0000313" key="2">
    <source>
        <dbReference type="EMBL" id="OHV98057.1"/>
    </source>
</evidence>
<dbReference type="PROSITE" id="PS51257">
    <property type="entry name" value="PROKAR_LIPOPROTEIN"/>
    <property type="match status" value="1"/>
</dbReference>
<gene>
    <name evidence="2" type="ORF">AKG95_01970</name>
</gene>
<evidence type="ECO:0008006" key="4">
    <source>
        <dbReference type="Google" id="ProtNLM"/>
    </source>
</evidence>
<reference evidence="2 3" key="1">
    <citation type="submission" date="2015-06" db="EMBL/GenBank/DDBJ databases">
        <title>Draft genome sequencing of a biphenyl-degrading bacterium, Janthinobacterium lividum MEG1.</title>
        <authorList>
            <person name="Shimodaira J."/>
            <person name="Hatta T."/>
        </authorList>
    </citation>
    <scope>NUCLEOTIDE SEQUENCE [LARGE SCALE GENOMIC DNA]</scope>
    <source>
        <strain evidence="2 3">MEG1</strain>
    </source>
</reference>
<evidence type="ECO:0000313" key="3">
    <source>
        <dbReference type="Proteomes" id="UP000179840"/>
    </source>
</evidence>
<dbReference type="Proteomes" id="UP000179840">
    <property type="component" value="Unassembled WGS sequence"/>
</dbReference>
<evidence type="ECO:0000256" key="1">
    <source>
        <dbReference type="SAM" id="SignalP"/>
    </source>
</evidence>
<feature type="signal peptide" evidence="1">
    <location>
        <begin position="1"/>
        <end position="20"/>
    </location>
</feature>
<proteinExistence type="predicted"/>
<dbReference type="AlphaFoldDB" id="A0A1S1UC79"/>
<dbReference type="EMBL" id="LFKP01000003">
    <property type="protein sequence ID" value="OHV98057.1"/>
    <property type="molecule type" value="Genomic_DNA"/>
</dbReference>
<organism evidence="2 3">
    <name type="scientific">Janthinobacterium lividum</name>
    <dbReference type="NCBI Taxonomy" id="29581"/>
    <lineage>
        <taxon>Bacteria</taxon>
        <taxon>Pseudomonadati</taxon>
        <taxon>Pseudomonadota</taxon>
        <taxon>Betaproteobacteria</taxon>
        <taxon>Burkholderiales</taxon>
        <taxon>Oxalobacteraceae</taxon>
        <taxon>Janthinobacterium</taxon>
    </lineage>
</organism>
<comment type="caution">
    <text evidence="2">The sequence shown here is derived from an EMBL/GenBank/DDBJ whole genome shotgun (WGS) entry which is preliminary data.</text>
</comment>
<protein>
    <recommendedName>
        <fullName evidence="4">Lipoprotein</fullName>
    </recommendedName>
</protein>
<feature type="chain" id="PRO_5010215007" description="Lipoprotein" evidence="1">
    <location>
        <begin position="21"/>
        <end position="193"/>
    </location>
</feature>
<keyword evidence="1" id="KW-0732">Signal</keyword>